<sequence length="75" mass="8492">MAWLFLWRRVFLQVWGATRPCAKLPPPFAVYDCLRRHILYLSPFAAGFIHNDVAKRFAFSKGSVNDAGSCSPGYV</sequence>
<dbReference type="EMBL" id="KV417749">
    <property type="protein sequence ID" value="KZP07492.1"/>
    <property type="molecule type" value="Genomic_DNA"/>
</dbReference>
<evidence type="ECO:0000256" key="1">
    <source>
        <dbReference type="SAM" id="SignalP"/>
    </source>
</evidence>
<feature type="signal peptide" evidence="1">
    <location>
        <begin position="1"/>
        <end position="16"/>
    </location>
</feature>
<accession>A0A167XRL7</accession>
<evidence type="ECO:0000313" key="2">
    <source>
        <dbReference type="EMBL" id="KZP07492.1"/>
    </source>
</evidence>
<keyword evidence="1" id="KW-0732">Signal</keyword>
<gene>
    <name evidence="2" type="ORF">FIBSPDRAFT_286839</name>
</gene>
<reference evidence="2" key="1">
    <citation type="journal article" date="2016" name="Mol. Biol. Evol.">
        <title>Comparative Genomics of Early-Diverging Mushroom-Forming Fungi Provides Insights into the Origins of Lignocellulose Decay Capabilities.</title>
        <authorList>
            <person name="Nagy L.G."/>
            <person name="Riley R."/>
            <person name="Tritt A."/>
            <person name="Adam C."/>
            <person name="Daum C."/>
            <person name="Floudas D."/>
            <person name="Sun H."/>
            <person name="Yadav J.S."/>
            <person name="Pangilinan J."/>
            <person name="Larsson K.H."/>
            <person name="Matsuura K."/>
            <person name="Barry K."/>
            <person name="Labutti K."/>
            <person name="Kuo R."/>
            <person name="Ohm R.A."/>
            <person name="Bhattacharya S.S."/>
            <person name="Shirouzu T."/>
            <person name="Yoshinaga Y."/>
            <person name="Martin F.M."/>
            <person name="Grigoriev I.V."/>
            <person name="Hibbett D.S."/>
        </authorList>
    </citation>
    <scope>NUCLEOTIDE SEQUENCE [LARGE SCALE GENOMIC DNA]</scope>
    <source>
        <strain evidence="2">CBS 109695</strain>
    </source>
</reference>
<dbReference type="AlphaFoldDB" id="A0A167XRL7"/>
<proteinExistence type="predicted"/>
<protein>
    <recommendedName>
        <fullName evidence="3">Secreted protein</fullName>
    </recommendedName>
</protein>
<organism evidence="2">
    <name type="scientific">Athelia psychrophila</name>
    <dbReference type="NCBI Taxonomy" id="1759441"/>
    <lineage>
        <taxon>Eukaryota</taxon>
        <taxon>Fungi</taxon>
        <taxon>Dikarya</taxon>
        <taxon>Basidiomycota</taxon>
        <taxon>Agaricomycotina</taxon>
        <taxon>Agaricomycetes</taxon>
        <taxon>Agaricomycetidae</taxon>
        <taxon>Atheliales</taxon>
        <taxon>Atheliaceae</taxon>
        <taxon>Athelia</taxon>
    </lineage>
</organism>
<evidence type="ECO:0008006" key="3">
    <source>
        <dbReference type="Google" id="ProtNLM"/>
    </source>
</evidence>
<name>A0A167XRL7_9AGAM</name>
<feature type="chain" id="PRO_5007894463" description="Secreted protein" evidence="1">
    <location>
        <begin position="17"/>
        <end position="75"/>
    </location>
</feature>